<sequence>MGHGRVWWRAGPVRRAGDPRPPPGRGPRRRRAGAANPVRHAGFAVSPSGTARCPPGRADQPPRSSWSPGREAGERVPSGVRGEGRSRTVGAGRGARSATGSGSRAPPHRARRGHEIRSAPTAERRPSPSTDLHTPLWTWKGSLVFSREGRGYPVRVAHPEIPGMTVGFPKRTTNALGQKKSRPGRLLRRAAPHVSLPRHRVESAPSGRTRCAACGRSEKCADSDSRAGAPQPRRHIDRFSVPAIVISSPPLSSSRQLSPGNRSTAIFFRTTDHLFPVRFRHPLRPESRRYPASLPGAEPEHRPVTGSSPRLPCPAGTSASST</sequence>
<feature type="compositionally biased region" description="Low complexity" evidence="1">
    <location>
        <begin position="87"/>
        <end position="105"/>
    </location>
</feature>
<protein>
    <submittedName>
        <fullName evidence="2">Uncharacterized protein</fullName>
    </submittedName>
</protein>
<feature type="compositionally biased region" description="Basic and acidic residues" evidence="1">
    <location>
        <begin position="113"/>
        <end position="126"/>
    </location>
</feature>
<feature type="region of interest" description="Disordered" evidence="1">
    <location>
        <begin position="284"/>
        <end position="322"/>
    </location>
</feature>
<dbReference type="AlphaFoldDB" id="A0A1M5EIX6"/>
<dbReference type="Proteomes" id="UP000184501">
    <property type="component" value="Unassembled WGS sequence"/>
</dbReference>
<evidence type="ECO:0000313" key="3">
    <source>
        <dbReference type="Proteomes" id="UP000184501"/>
    </source>
</evidence>
<evidence type="ECO:0000313" key="2">
    <source>
        <dbReference type="EMBL" id="SHF79243.1"/>
    </source>
</evidence>
<organism evidence="2 3">
    <name type="scientific">Streptoalloteichus hindustanus</name>
    <dbReference type="NCBI Taxonomy" id="2017"/>
    <lineage>
        <taxon>Bacteria</taxon>
        <taxon>Bacillati</taxon>
        <taxon>Actinomycetota</taxon>
        <taxon>Actinomycetes</taxon>
        <taxon>Pseudonocardiales</taxon>
        <taxon>Pseudonocardiaceae</taxon>
        <taxon>Streptoalloteichus</taxon>
    </lineage>
</organism>
<gene>
    <name evidence="2" type="ORF">SAMN05444320_1059</name>
</gene>
<reference evidence="2 3" key="1">
    <citation type="submission" date="2016-11" db="EMBL/GenBank/DDBJ databases">
        <authorList>
            <person name="Jaros S."/>
            <person name="Januszkiewicz K."/>
            <person name="Wedrychowicz H."/>
        </authorList>
    </citation>
    <scope>NUCLEOTIDE SEQUENCE [LARGE SCALE GENOMIC DNA]</scope>
    <source>
        <strain evidence="2 3">DSM 44523</strain>
    </source>
</reference>
<proteinExistence type="predicted"/>
<keyword evidence="3" id="KW-1185">Reference proteome</keyword>
<feature type="region of interest" description="Disordered" evidence="1">
    <location>
        <begin position="1"/>
        <end position="133"/>
    </location>
</feature>
<name>A0A1M5EIX6_STRHI</name>
<accession>A0A1M5EIX6</accession>
<evidence type="ECO:0000256" key="1">
    <source>
        <dbReference type="SAM" id="MobiDB-lite"/>
    </source>
</evidence>
<dbReference type="EMBL" id="FQVN01000005">
    <property type="protein sequence ID" value="SHF79243.1"/>
    <property type="molecule type" value="Genomic_DNA"/>
</dbReference>